<accession>A0A401GVG7</accession>
<evidence type="ECO:0000313" key="1">
    <source>
        <dbReference type="EMBL" id="GBE86179.1"/>
    </source>
</evidence>
<gene>
    <name evidence="1" type="ORF">SCP_0900560</name>
</gene>
<dbReference type="InParanoid" id="A0A401GVG7"/>
<dbReference type="EMBL" id="BFAD01000009">
    <property type="protein sequence ID" value="GBE86179.1"/>
    <property type="molecule type" value="Genomic_DNA"/>
</dbReference>
<dbReference type="Proteomes" id="UP000287166">
    <property type="component" value="Unassembled WGS sequence"/>
</dbReference>
<proteinExistence type="predicted"/>
<dbReference type="RefSeq" id="XP_027617092.1">
    <property type="nucleotide sequence ID" value="XM_027761291.1"/>
</dbReference>
<reference evidence="1 2" key="1">
    <citation type="journal article" date="2018" name="Sci. Rep.">
        <title>Genome sequence of the cauliflower mushroom Sparassis crispa (Hanabiratake) and its association with beneficial usage.</title>
        <authorList>
            <person name="Kiyama R."/>
            <person name="Furutani Y."/>
            <person name="Kawaguchi K."/>
            <person name="Nakanishi T."/>
        </authorList>
    </citation>
    <scope>NUCLEOTIDE SEQUENCE [LARGE SCALE GENOMIC DNA]</scope>
</reference>
<keyword evidence="2" id="KW-1185">Reference proteome</keyword>
<organism evidence="1 2">
    <name type="scientific">Sparassis crispa</name>
    <dbReference type="NCBI Taxonomy" id="139825"/>
    <lineage>
        <taxon>Eukaryota</taxon>
        <taxon>Fungi</taxon>
        <taxon>Dikarya</taxon>
        <taxon>Basidiomycota</taxon>
        <taxon>Agaricomycotina</taxon>
        <taxon>Agaricomycetes</taxon>
        <taxon>Polyporales</taxon>
        <taxon>Sparassidaceae</taxon>
        <taxon>Sparassis</taxon>
    </lineage>
</organism>
<protein>
    <submittedName>
        <fullName evidence="1">Uncharacterized protein</fullName>
    </submittedName>
</protein>
<evidence type="ECO:0000313" key="2">
    <source>
        <dbReference type="Proteomes" id="UP000287166"/>
    </source>
</evidence>
<dbReference type="AlphaFoldDB" id="A0A401GVG7"/>
<dbReference type="GeneID" id="38783096"/>
<comment type="caution">
    <text evidence="1">The sequence shown here is derived from an EMBL/GenBank/DDBJ whole genome shotgun (WGS) entry which is preliminary data.</text>
</comment>
<sequence>MPLYSHTVKFVSHGANGAQTYTCAARQSGRELNWNNGVHVTKQSPIQSKVQQVLTTYRSVLSLHFNHSIILRLKLPDDFYLPLEPLWT</sequence>
<name>A0A401GVG7_9APHY</name>